<organism evidence="3">
    <name type="scientific">Onchocerca flexuosa</name>
    <dbReference type="NCBI Taxonomy" id="387005"/>
    <lineage>
        <taxon>Eukaryota</taxon>
        <taxon>Metazoa</taxon>
        <taxon>Ecdysozoa</taxon>
        <taxon>Nematoda</taxon>
        <taxon>Chromadorea</taxon>
        <taxon>Rhabditida</taxon>
        <taxon>Spirurina</taxon>
        <taxon>Spiruromorpha</taxon>
        <taxon>Filarioidea</taxon>
        <taxon>Onchocercidae</taxon>
        <taxon>Onchocerca</taxon>
    </lineage>
</organism>
<protein>
    <submittedName>
        <fullName evidence="3">BTB domain-containing protein</fullName>
    </submittedName>
</protein>
<name>A0A183HVP3_9BILA</name>
<proteinExistence type="predicted"/>
<evidence type="ECO:0000313" key="1">
    <source>
        <dbReference type="EMBL" id="VDO77350.1"/>
    </source>
</evidence>
<keyword evidence="2" id="KW-1185">Reference proteome</keyword>
<reference evidence="1 2" key="2">
    <citation type="submission" date="2018-11" db="EMBL/GenBank/DDBJ databases">
        <authorList>
            <consortium name="Pathogen Informatics"/>
        </authorList>
    </citation>
    <scope>NUCLEOTIDE SEQUENCE [LARGE SCALE GENOMIC DNA]</scope>
</reference>
<evidence type="ECO:0000313" key="2">
    <source>
        <dbReference type="Proteomes" id="UP000267606"/>
    </source>
</evidence>
<reference evidence="3" key="1">
    <citation type="submission" date="2016-06" db="UniProtKB">
        <authorList>
            <consortium name="WormBaseParasite"/>
        </authorList>
    </citation>
    <scope>IDENTIFICATION</scope>
</reference>
<dbReference type="Proteomes" id="UP000267606">
    <property type="component" value="Unassembled WGS sequence"/>
</dbReference>
<dbReference type="EMBL" id="UZAJ01016821">
    <property type="protein sequence ID" value="VDO77350.1"/>
    <property type="molecule type" value="Genomic_DNA"/>
</dbReference>
<gene>
    <name evidence="1" type="ORF">OFLC_LOCUS11560</name>
</gene>
<dbReference type="AlphaFoldDB" id="A0A183HVP3"/>
<dbReference type="WBParaSite" id="OFLC_0001155501-mRNA-1">
    <property type="protein sequence ID" value="OFLC_0001155501-mRNA-1"/>
    <property type="gene ID" value="OFLC_0001155501"/>
</dbReference>
<sequence length="117" mass="13381">MYSMTNSTHSTMTTVVKCAYDDFSTPTPLRSARVIVEGEKACNSSRTVYVNPGWLAEFSNFFVMVFFGKNAGQDLTLDDEVSYEHFIELLRVVCYCPTRKPITGYFLFYSSFYSNLI</sequence>
<accession>A0A183HVP3</accession>
<evidence type="ECO:0000313" key="3">
    <source>
        <dbReference type="WBParaSite" id="OFLC_0001155501-mRNA-1"/>
    </source>
</evidence>